<dbReference type="Proteomes" id="UP000472355">
    <property type="component" value="Unassembled WGS sequence"/>
</dbReference>
<dbReference type="PANTHER" id="PTHR11022">
    <property type="entry name" value="PEPTIDOGLYCAN RECOGNITION PROTEIN"/>
    <property type="match status" value="1"/>
</dbReference>
<feature type="domain" description="N-acetylmuramoyl-L-alanine amidase" evidence="2">
    <location>
        <begin position="8"/>
        <end position="136"/>
    </location>
</feature>
<dbReference type="InterPro" id="IPR002502">
    <property type="entry name" value="Amidase_domain"/>
</dbReference>
<evidence type="ECO:0000259" key="2">
    <source>
        <dbReference type="SMART" id="SM00644"/>
    </source>
</evidence>
<dbReference type="SMART" id="SM00644">
    <property type="entry name" value="Ami_2"/>
    <property type="match status" value="1"/>
</dbReference>
<gene>
    <name evidence="4" type="ORF">EXM65_15895</name>
</gene>
<accession>A0A6M0ST91</accession>
<protein>
    <submittedName>
        <fullName evidence="4">N-acetylmuramoyl-L-alanine amidase</fullName>
    </submittedName>
</protein>
<dbReference type="GO" id="GO:0008745">
    <property type="term" value="F:N-acetylmuramoyl-L-alanine amidase activity"/>
    <property type="evidence" value="ECO:0007669"/>
    <property type="project" value="InterPro"/>
</dbReference>
<comment type="caution">
    <text evidence="4">The sequence shown here is derived from an EMBL/GenBank/DDBJ whole genome shotgun (WGS) entry which is preliminary data.</text>
</comment>
<dbReference type="GO" id="GO:0009253">
    <property type="term" value="P:peptidoglycan catabolic process"/>
    <property type="evidence" value="ECO:0007669"/>
    <property type="project" value="InterPro"/>
</dbReference>
<dbReference type="Pfam" id="PF01510">
    <property type="entry name" value="Amidase_2"/>
    <property type="match status" value="1"/>
</dbReference>
<comment type="similarity">
    <text evidence="1">Belongs to the N-acetylmuramoyl-L-alanine amidase 2 family.</text>
</comment>
<dbReference type="SUPFAM" id="SSF55846">
    <property type="entry name" value="N-acetylmuramoyl-L-alanine amidase-like"/>
    <property type="match status" value="1"/>
</dbReference>
<dbReference type="Gene3D" id="3.40.80.10">
    <property type="entry name" value="Peptidoglycan recognition protein-like"/>
    <property type="match status" value="1"/>
</dbReference>
<feature type="domain" description="Peptidoglycan recognition protein family" evidence="3">
    <location>
        <begin position="1"/>
        <end position="130"/>
    </location>
</feature>
<organism evidence="4 5">
    <name type="scientific">Clostridium botulinum</name>
    <dbReference type="NCBI Taxonomy" id="1491"/>
    <lineage>
        <taxon>Bacteria</taxon>
        <taxon>Bacillati</taxon>
        <taxon>Bacillota</taxon>
        <taxon>Clostridia</taxon>
        <taxon>Eubacteriales</taxon>
        <taxon>Clostridiaceae</taxon>
        <taxon>Clostridium</taxon>
    </lineage>
</organism>
<evidence type="ECO:0000259" key="3">
    <source>
        <dbReference type="SMART" id="SM00701"/>
    </source>
</evidence>
<dbReference type="InterPro" id="IPR006619">
    <property type="entry name" value="PGRP_domain_met/bac"/>
</dbReference>
<dbReference type="EMBL" id="SGKU01000056">
    <property type="protein sequence ID" value="NFA44009.1"/>
    <property type="molecule type" value="Genomic_DNA"/>
</dbReference>
<dbReference type="GO" id="GO:0008270">
    <property type="term" value="F:zinc ion binding"/>
    <property type="evidence" value="ECO:0007669"/>
    <property type="project" value="InterPro"/>
</dbReference>
<evidence type="ECO:0000256" key="1">
    <source>
        <dbReference type="ARBA" id="ARBA00007553"/>
    </source>
</evidence>
<dbReference type="CDD" id="cd06583">
    <property type="entry name" value="PGRP"/>
    <property type="match status" value="1"/>
</dbReference>
<dbReference type="InterPro" id="IPR036505">
    <property type="entry name" value="Amidase/PGRP_sf"/>
</dbReference>
<dbReference type="InterPro" id="IPR015510">
    <property type="entry name" value="PGRP"/>
</dbReference>
<evidence type="ECO:0000313" key="5">
    <source>
        <dbReference type="Proteomes" id="UP000472355"/>
    </source>
</evidence>
<dbReference type="SMART" id="SM00701">
    <property type="entry name" value="PGRP"/>
    <property type="match status" value="1"/>
</dbReference>
<reference evidence="4 5" key="1">
    <citation type="submission" date="2019-02" db="EMBL/GenBank/DDBJ databases">
        <title>Genome sequencing of Clostridium botulinum clinical isolates.</title>
        <authorList>
            <person name="Brunt J."/>
            <person name="Van Vliet A.H.M."/>
            <person name="Stringer S.C."/>
            <person name="Grant K.A."/>
            <person name="Carter A.C."/>
            <person name="Peck M.W."/>
        </authorList>
    </citation>
    <scope>NUCLEOTIDE SEQUENCE [LARGE SCALE GENOMIC DNA]</scope>
    <source>
        <strain evidence="4 5">H113700579</strain>
    </source>
</reference>
<dbReference type="AlphaFoldDB" id="A0A6M0ST91"/>
<sequence>MNIINRNLKFGDMNYNNNPNTLIVHHLEAEGVNWTIQFIHNMHKNENGWAGIGYHYYIRLDGTVYKGRPDNAIGAHCQGCNSNTLGIAFEGNYDRRTEMPTAQFNAWCELKDCLINKYGHMPVYGHREKGSSECPGKYFPLERVKNGQTVESTGYVVTQYLPNGFKGDNSFIGVDLQYVLSYFKDIKCYIRGDNKGVWIETQVVPYSKCLELKQALGSWFYTIK</sequence>
<dbReference type="PANTHER" id="PTHR11022:SF41">
    <property type="entry name" value="PEPTIDOGLYCAN-RECOGNITION PROTEIN LC-RELATED"/>
    <property type="match status" value="1"/>
</dbReference>
<evidence type="ECO:0000313" key="4">
    <source>
        <dbReference type="EMBL" id="NFA44009.1"/>
    </source>
</evidence>
<proteinExistence type="inferred from homology"/>
<name>A0A6M0ST91_CLOBO</name>